<comment type="caution">
    <text evidence="1">The sequence shown here is derived from an EMBL/GenBank/DDBJ whole genome shotgun (WGS) entry which is preliminary data.</text>
</comment>
<protein>
    <submittedName>
        <fullName evidence="1">Uncharacterized protein</fullName>
    </submittedName>
</protein>
<keyword evidence="2" id="KW-1185">Reference proteome</keyword>
<evidence type="ECO:0000313" key="2">
    <source>
        <dbReference type="Proteomes" id="UP000241769"/>
    </source>
</evidence>
<sequence>MDPSQFEEGKQSTVKDALSTFGTLVATIVGLRLTSRAVQYGLEAAGLEHWLLKNVCIPISTVGSPVFEQPSQAFPLERLHKLDNMTENSLVAFQIIVQKHMDHVQHQFVQHSGRRGIRRKKERKAGAYHLEKVKRGLEVESEEIRRSLFQKRHRLPNRSKGKKYADSFDQTEMNSIRVDRREGDFAFSAETLKRAEEALATLTKLAEREVIGAKLAEYKRVMDRRYLLQGIEEALSHQQRELIQEEEMLKYHLFVSLEHIHYYDIRLKQIQVAQRTV</sequence>
<dbReference type="AlphaFoldDB" id="A0A2P6NX18"/>
<dbReference type="EMBL" id="MDYQ01000010">
    <property type="protein sequence ID" value="PRP88503.1"/>
    <property type="molecule type" value="Genomic_DNA"/>
</dbReference>
<proteinExistence type="predicted"/>
<dbReference type="InParanoid" id="A0A2P6NX18"/>
<accession>A0A2P6NX18</accession>
<gene>
    <name evidence="1" type="ORF">PROFUN_03220</name>
</gene>
<reference evidence="1 2" key="1">
    <citation type="journal article" date="2018" name="Genome Biol. Evol.">
        <title>Multiple Roots of Fruiting Body Formation in Amoebozoa.</title>
        <authorList>
            <person name="Hillmann F."/>
            <person name="Forbes G."/>
            <person name="Novohradska S."/>
            <person name="Ferling I."/>
            <person name="Riege K."/>
            <person name="Groth M."/>
            <person name="Westermann M."/>
            <person name="Marz M."/>
            <person name="Spaller T."/>
            <person name="Winckler T."/>
            <person name="Schaap P."/>
            <person name="Glockner G."/>
        </authorList>
    </citation>
    <scope>NUCLEOTIDE SEQUENCE [LARGE SCALE GENOMIC DNA]</scope>
    <source>
        <strain evidence="1 2">Jena</strain>
    </source>
</reference>
<name>A0A2P6NX18_9EUKA</name>
<dbReference type="Proteomes" id="UP000241769">
    <property type="component" value="Unassembled WGS sequence"/>
</dbReference>
<evidence type="ECO:0000313" key="1">
    <source>
        <dbReference type="EMBL" id="PRP88503.1"/>
    </source>
</evidence>
<organism evidence="1 2">
    <name type="scientific">Planoprotostelium fungivorum</name>
    <dbReference type="NCBI Taxonomy" id="1890364"/>
    <lineage>
        <taxon>Eukaryota</taxon>
        <taxon>Amoebozoa</taxon>
        <taxon>Evosea</taxon>
        <taxon>Variosea</taxon>
        <taxon>Cavosteliida</taxon>
        <taxon>Cavosteliaceae</taxon>
        <taxon>Planoprotostelium</taxon>
    </lineage>
</organism>